<dbReference type="EMBL" id="LAZR01003991">
    <property type="protein sequence ID" value="KKN12799.1"/>
    <property type="molecule type" value="Genomic_DNA"/>
</dbReference>
<comment type="caution">
    <text evidence="1">The sequence shown here is derived from an EMBL/GenBank/DDBJ whole genome shotgun (WGS) entry which is preliminary data.</text>
</comment>
<dbReference type="AlphaFoldDB" id="A0A0F9N497"/>
<evidence type="ECO:0000313" key="1">
    <source>
        <dbReference type="EMBL" id="KKN12799.1"/>
    </source>
</evidence>
<protein>
    <submittedName>
        <fullName evidence="1">Uncharacterized protein</fullName>
    </submittedName>
</protein>
<name>A0A0F9N497_9ZZZZ</name>
<reference evidence="1" key="1">
    <citation type="journal article" date="2015" name="Nature">
        <title>Complex archaea that bridge the gap between prokaryotes and eukaryotes.</title>
        <authorList>
            <person name="Spang A."/>
            <person name="Saw J.H."/>
            <person name="Jorgensen S.L."/>
            <person name="Zaremba-Niedzwiedzka K."/>
            <person name="Martijn J."/>
            <person name="Lind A.E."/>
            <person name="van Eijk R."/>
            <person name="Schleper C."/>
            <person name="Guy L."/>
            <person name="Ettema T.J."/>
        </authorList>
    </citation>
    <scope>NUCLEOTIDE SEQUENCE</scope>
</reference>
<proteinExistence type="predicted"/>
<gene>
    <name evidence="1" type="ORF">LCGC14_1012730</name>
</gene>
<sequence>MIVIQTKRNKGKTARLVGLLLSDPKALLLVCTEREASRIRNQVCSRNPKEWEHRIMSWGRYFCRSTPTDAHILIDNVDLFLQEKFIFQIKAVSINED</sequence>
<accession>A0A0F9N497</accession>
<organism evidence="1">
    <name type="scientific">marine sediment metagenome</name>
    <dbReference type="NCBI Taxonomy" id="412755"/>
    <lineage>
        <taxon>unclassified sequences</taxon>
        <taxon>metagenomes</taxon>
        <taxon>ecological metagenomes</taxon>
    </lineage>
</organism>